<dbReference type="NCBIfam" id="TIGR04056">
    <property type="entry name" value="OMP_RagA_SusC"/>
    <property type="match status" value="1"/>
</dbReference>
<keyword evidence="1" id="KW-0472">Membrane</keyword>
<evidence type="ECO:0000259" key="3">
    <source>
        <dbReference type="Pfam" id="PF07715"/>
    </source>
</evidence>
<keyword evidence="5" id="KW-1185">Reference proteome</keyword>
<dbReference type="RefSeq" id="WP_354659131.1">
    <property type="nucleotide sequence ID" value="NZ_JBEXAC010000001.1"/>
</dbReference>
<sequence>MKLTLVLLLTAMLHVTAGVHAQKVTLNKKNATLLEVLRAIRKQTGAHFVGDRQMLQSTGGINININNSSLDAALGACLDDLPFSYTIIDKTIVIKEKESPIVPVINAPVADTSITITGKVSDSLGTALPGVSVILKSDPKKGVQTDANGRYTFKVPSKGGILVFSFIGYEKKEVPLDGKNVKNVVLSSSDSQLGEVAVVAFGTQKKTSMVGSVTTINPKELKGPTSNMTTMLAGRISGVIAYQRSGEPGKDNAEFFIRGVTSFGTGKVNPLILIDGMESSTADLARIQPDDVAGFSILKDATASSLYGARGANGVVLVSTKSGTKGKTKFTFRVENSMSSNTRNFKLADNITYMNLANEASITRDPLVPVPYPQSKIDRTAAGADPLLYPDNNWMKLMFKENTSNQRFNLNLNGGNDRAQYYIAGTYNIDNGILKTISGSNFNSNVRSNNYEIRSNVNIKLTPTTDAVIRTSGRFSDYNGPIGGGGNVFKQVMWSNPVAFPILFPQNMLPDVKHPLFGNARKNTGLYSNPFANVVSGFQQESNSTLIAQIELKQDLKFFTPGLSARLMTYTKRYSSFDMSRKYNPFFYAVSVDPEEGARGLSLLNEGSATEYLGFYPGDKSLNTYTYLEAAVNYNKVIKEKHEITGMLITIMSNSINPNVRDLQSSLPHRNQGVSGRLTYNFQSRYMAEFNFGYNGSERFHTTHRYGFFPSIGAAWNISKEQFWEPVKNTISNLKMRGTYGLVGNDQIGNDWDRFFYLSNVNMSDWGKAYTFGENFNQRKPGISVSRYENKDITWEKAYKANVGLEIGLFNDVNIEVDIFKERRTNILMTRNFVPTTMGLSAPIQANVGIAEGKGMDMSLDYKKSFNKDVWLTVRGNFTYATSKVIAKEEPDYPAHLRYLSGLGLSVSQITGLIAERYFIDEHEVANSPKQNYGKYMAGDIKYRDMNGDGQITDQDKVPIGYPLMPEIIYGFGFSFGFHAFDISAFFQGSARSSLFISPGEITPFINENGLLNVVANDHWSENNRDLYAFWPRLSAQPVENNLKTSTWWMRDGAFLRLKTLELGYNMPVRQMEKLRLTTCRIYLSGMNLFAISKFKMWDVEMGGNGLNYPVQRVINAGISLGF</sequence>
<dbReference type="Gene3D" id="2.170.130.10">
    <property type="entry name" value="TonB-dependent receptor, plug domain"/>
    <property type="match status" value="1"/>
</dbReference>
<keyword evidence="1" id="KW-0998">Cell outer membrane</keyword>
<dbReference type="Proteomes" id="UP001549749">
    <property type="component" value="Unassembled WGS sequence"/>
</dbReference>
<dbReference type="Pfam" id="PF07715">
    <property type="entry name" value="Plug"/>
    <property type="match status" value="1"/>
</dbReference>
<dbReference type="InterPro" id="IPR012910">
    <property type="entry name" value="Plug_dom"/>
</dbReference>
<feature type="signal peptide" evidence="2">
    <location>
        <begin position="1"/>
        <end position="21"/>
    </location>
</feature>
<keyword evidence="1" id="KW-1134">Transmembrane beta strand</keyword>
<dbReference type="InterPro" id="IPR023997">
    <property type="entry name" value="TonB-dep_OMP_SusC/RagA_CS"/>
</dbReference>
<evidence type="ECO:0000313" key="4">
    <source>
        <dbReference type="EMBL" id="MET6996489.1"/>
    </source>
</evidence>
<feature type="chain" id="PRO_5046632498" evidence="2">
    <location>
        <begin position="22"/>
        <end position="1123"/>
    </location>
</feature>
<proteinExistence type="inferred from homology"/>
<dbReference type="InterPro" id="IPR037066">
    <property type="entry name" value="Plug_dom_sf"/>
</dbReference>
<dbReference type="SUPFAM" id="SSF56935">
    <property type="entry name" value="Porins"/>
    <property type="match status" value="1"/>
</dbReference>
<keyword evidence="4" id="KW-0675">Receptor</keyword>
<gene>
    <name evidence="4" type="ORF">ABR189_03890</name>
</gene>
<comment type="caution">
    <text evidence="4">The sequence shown here is derived from an EMBL/GenBank/DDBJ whole genome shotgun (WGS) entry which is preliminary data.</text>
</comment>
<evidence type="ECO:0000256" key="1">
    <source>
        <dbReference type="PROSITE-ProRule" id="PRU01360"/>
    </source>
</evidence>
<dbReference type="SUPFAM" id="SSF49464">
    <property type="entry name" value="Carboxypeptidase regulatory domain-like"/>
    <property type="match status" value="1"/>
</dbReference>
<dbReference type="NCBIfam" id="TIGR04057">
    <property type="entry name" value="SusC_RagA_signa"/>
    <property type="match status" value="1"/>
</dbReference>
<dbReference type="Pfam" id="PF13715">
    <property type="entry name" value="CarbopepD_reg_2"/>
    <property type="match status" value="1"/>
</dbReference>
<accession>A0ABV2T0D3</accession>
<keyword evidence="1" id="KW-0813">Transport</keyword>
<dbReference type="InterPro" id="IPR008969">
    <property type="entry name" value="CarboxyPept-like_regulatory"/>
</dbReference>
<dbReference type="Gene3D" id="2.60.40.1120">
    <property type="entry name" value="Carboxypeptidase-like, regulatory domain"/>
    <property type="match status" value="1"/>
</dbReference>
<comment type="similarity">
    <text evidence="1">Belongs to the TonB-dependent receptor family.</text>
</comment>
<dbReference type="InterPro" id="IPR023996">
    <property type="entry name" value="TonB-dep_OMP_SusC/RagA"/>
</dbReference>
<feature type="domain" description="TonB-dependent receptor plug" evidence="3">
    <location>
        <begin position="207"/>
        <end position="315"/>
    </location>
</feature>
<dbReference type="PROSITE" id="PS52016">
    <property type="entry name" value="TONB_DEPENDENT_REC_3"/>
    <property type="match status" value="1"/>
</dbReference>
<reference evidence="4 5" key="1">
    <citation type="submission" date="2024-06" db="EMBL/GenBank/DDBJ databases">
        <title>Chitinophaga defluvii sp. nov., isolated from municipal sewage.</title>
        <authorList>
            <person name="Zhang L."/>
        </authorList>
    </citation>
    <scope>NUCLEOTIDE SEQUENCE [LARGE SCALE GENOMIC DNA]</scope>
    <source>
        <strain evidence="4 5">H8</strain>
    </source>
</reference>
<keyword evidence="2" id="KW-0732">Signal</keyword>
<name>A0ABV2T0D3_9BACT</name>
<evidence type="ECO:0000313" key="5">
    <source>
        <dbReference type="Proteomes" id="UP001549749"/>
    </source>
</evidence>
<comment type="subcellular location">
    <subcellularLocation>
        <location evidence="1">Cell outer membrane</location>
        <topology evidence="1">Multi-pass membrane protein</topology>
    </subcellularLocation>
</comment>
<evidence type="ECO:0000256" key="2">
    <source>
        <dbReference type="SAM" id="SignalP"/>
    </source>
</evidence>
<dbReference type="InterPro" id="IPR039426">
    <property type="entry name" value="TonB-dep_rcpt-like"/>
</dbReference>
<protein>
    <submittedName>
        <fullName evidence="4">TonB-dependent receptor</fullName>
    </submittedName>
</protein>
<dbReference type="EMBL" id="JBEXAC010000001">
    <property type="protein sequence ID" value="MET6996489.1"/>
    <property type="molecule type" value="Genomic_DNA"/>
</dbReference>
<keyword evidence="1" id="KW-0812">Transmembrane</keyword>
<organism evidence="4 5">
    <name type="scientific">Chitinophaga defluvii</name>
    <dbReference type="NCBI Taxonomy" id="3163343"/>
    <lineage>
        <taxon>Bacteria</taxon>
        <taxon>Pseudomonadati</taxon>
        <taxon>Bacteroidota</taxon>
        <taxon>Chitinophagia</taxon>
        <taxon>Chitinophagales</taxon>
        <taxon>Chitinophagaceae</taxon>
        <taxon>Chitinophaga</taxon>
    </lineage>
</organism>